<keyword evidence="3" id="KW-1185">Reference proteome</keyword>
<evidence type="ECO:0000259" key="1">
    <source>
        <dbReference type="Pfam" id="PF15639"/>
    </source>
</evidence>
<evidence type="ECO:0000313" key="2">
    <source>
        <dbReference type="EMBL" id="WHF52414.1"/>
    </source>
</evidence>
<name>A0ABY8RFE5_9FLAO</name>
<dbReference type="InterPro" id="IPR028913">
    <property type="entry name" value="Tox-MPTase3_dom"/>
</dbReference>
<dbReference type="EMBL" id="CP124855">
    <property type="protein sequence ID" value="WHF52414.1"/>
    <property type="molecule type" value="Genomic_DNA"/>
</dbReference>
<proteinExistence type="predicted"/>
<dbReference type="PROSITE" id="PS51257">
    <property type="entry name" value="PROKAR_LIPOPROTEIN"/>
    <property type="match status" value="1"/>
</dbReference>
<accession>A0ABY8RFE5</accession>
<protein>
    <recommendedName>
        <fullName evidence="1">Tox-MPTase3 domain-containing protein</fullName>
    </recommendedName>
</protein>
<feature type="domain" description="Tox-MPTase3" evidence="1">
    <location>
        <begin position="341"/>
        <end position="481"/>
    </location>
</feature>
<dbReference type="RefSeq" id="WP_282905708.1">
    <property type="nucleotide sequence ID" value="NZ_CP124855.1"/>
</dbReference>
<evidence type="ECO:0000313" key="3">
    <source>
        <dbReference type="Proteomes" id="UP001241656"/>
    </source>
</evidence>
<sequence>MKRKLLLNAILLFGLFFLFGCRSELLDNQNENSHNHSELLYLRNHTNYSDFVAETNMDFSSKLTNDSKKNNLLVLDSFIIDNFIINMDEIMFTMNQNNQPTTYSFFIASKKNEENNVFYNLIFLKKKTGEWIYRVLKYTPNEVYQPNHFHGDIEELFDSEKISKKTIYSKTYCYYQILTSGGTCQAGHKTLADCGGNVNCCANCWTVFETAMLHCDIDGFEYPSDGGGIGINDGNGSGGGIGALYFGLDANYRTKFSSLNQEIKNYLIQNYEYNQDLNFSKWGIDFFVQKPNTTWAQFENWFITDIPNDFIQKVILENPANILDYVTLSSPDFKMRSLDQIKYPKFTQMVKGLKSYVQNNPIILNKLIEISGMTYAQILDKLTFGQGPQIELIPGLKDATDPANPVDCYGLFSSATPNVLYIREDFALGLQQATLHTTADATNFLLAVTILHEFVHYGNYLTGTNPINGTETGVLFENEVYKMVITKNTAGKYIQQFINK</sequence>
<organism evidence="2 3">
    <name type="scientific">Chryseobacterium gotjawalense</name>
    <dbReference type="NCBI Taxonomy" id="3042315"/>
    <lineage>
        <taxon>Bacteria</taxon>
        <taxon>Pseudomonadati</taxon>
        <taxon>Bacteroidota</taxon>
        <taxon>Flavobacteriia</taxon>
        <taxon>Flavobacteriales</taxon>
        <taxon>Weeksellaceae</taxon>
        <taxon>Chryseobacterium group</taxon>
        <taxon>Chryseobacterium</taxon>
    </lineage>
</organism>
<gene>
    <name evidence="2" type="ORF">QGN23_03820</name>
</gene>
<dbReference type="Proteomes" id="UP001241656">
    <property type="component" value="Chromosome"/>
</dbReference>
<dbReference type="Pfam" id="PF15639">
    <property type="entry name" value="Tox-MPTase3"/>
    <property type="match status" value="1"/>
</dbReference>
<reference evidence="2 3" key="1">
    <citation type="submission" date="2023-05" db="EMBL/GenBank/DDBJ databases">
        <title>Genomic insight into Chryseobacterium sp. wdc7 isolated forest soil (Gotjawal).</title>
        <authorList>
            <person name="Park S.-J."/>
        </authorList>
    </citation>
    <scope>NUCLEOTIDE SEQUENCE [LARGE SCALE GENOMIC DNA]</scope>
    <source>
        <strain evidence="3">wdc7</strain>
    </source>
</reference>